<dbReference type="CDD" id="cd05284">
    <property type="entry name" value="arabinose_DH_like"/>
    <property type="match status" value="1"/>
</dbReference>
<evidence type="ECO:0000256" key="2">
    <source>
        <dbReference type="ARBA" id="ARBA00008072"/>
    </source>
</evidence>
<dbReference type="PROSITE" id="PS00059">
    <property type="entry name" value="ADH_ZINC"/>
    <property type="match status" value="1"/>
</dbReference>
<feature type="domain" description="Enoyl reductase (ER)" evidence="10">
    <location>
        <begin position="8"/>
        <end position="342"/>
    </location>
</feature>
<comment type="caution">
    <text evidence="11">The sequence shown here is derived from an EMBL/GenBank/DDBJ whole genome shotgun (WGS) entry which is preliminary data.</text>
</comment>
<dbReference type="PANTHER" id="PTHR42940:SF8">
    <property type="entry name" value="VACUOLAR PROTEIN SORTING-ASSOCIATED PROTEIN 11"/>
    <property type="match status" value="1"/>
</dbReference>
<dbReference type="Gene3D" id="3.90.180.10">
    <property type="entry name" value="Medium-chain alcohol dehydrogenases, catalytic domain"/>
    <property type="match status" value="1"/>
</dbReference>
<reference evidence="11" key="1">
    <citation type="submission" date="2019-09" db="EMBL/GenBank/DDBJ databases">
        <authorList>
            <person name="Li J."/>
        </authorList>
    </citation>
    <scope>NUCLEOTIDE SEQUENCE [LARGE SCALE GENOMIC DNA]</scope>
    <source>
        <strain evidence="11">JCM 14732</strain>
    </source>
</reference>
<dbReference type="InterPro" id="IPR013149">
    <property type="entry name" value="ADH-like_C"/>
</dbReference>
<dbReference type="InterPro" id="IPR011032">
    <property type="entry name" value="GroES-like_sf"/>
</dbReference>
<dbReference type="OrthoDB" id="3567264at2"/>
<evidence type="ECO:0000256" key="6">
    <source>
        <dbReference type="ARBA" id="ARBA00023002"/>
    </source>
</evidence>
<dbReference type="Proteomes" id="UP000380867">
    <property type="component" value="Unassembled WGS sequence"/>
</dbReference>
<dbReference type="GO" id="GO:0004022">
    <property type="term" value="F:alcohol dehydrogenase (NAD+) activity"/>
    <property type="evidence" value="ECO:0007669"/>
    <property type="project" value="UniProtKB-EC"/>
</dbReference>
<comment type="cofactor">
    <cofactor evidence="1 9">
        <name>Zn(2+)</name>
        <dbReference type="ChEBI" id="CHEBI:29105"/>
    </cofactor>
</comment>
<dbReference type="InterPro" id="IPR036291">
    <property type="entry name" value="NAD(P)-bd_dom_sf"/>
</dbReference>
<dbReference type="InterPro" id="IPR013154">
    <property type="entry name" value="ADH-like_N"/>
</dbReference>
<evidence type="ECO:0000256" key="8">
    <source>
        <dbReference type="ARBA" id="ARBA00049243"/>
    </source>
</evidence>
<evidence type="ECO:0000256" key="7">
    <source>
        <dbReference type="ARBA" id="ARBA00049164"/>
    </source>
</evidence>
<evidence type="ECO:0000256" key="3">
    <source>
        <dbReference type="ARBA" id="ARBA00013190"/>
    </source>
</evidence>
<organism evidence="11 12">
    <name type="scientific">Aeromicrobium ginsengisoli</name>
    <dbReference type="NCBI Taxonomy" id="363867"/>
    <lineage>
        <taxon>Bacteria</taxon>
        <taxon>Bacillati</taxon>
        <taxon>Actinomycetota</taxon>
        <taxon>Actinomycetes</taxon>
        <taxon>Propionibacteriales</taxon>
        <taxon>Nocardioidaceae</taxon>
        <taxon>Aeromicrobium</taxon>
    </lineage>
</organism>
<dbReference type="SUPFAM" id="SSF51735">
    <property type="entry name" value="NAD(P)-binding Rossmann-fold domains"/>
    <property type="match status" value="1"/>
</dbReference>
<dbReference type="PANTHER" id="PTHR42940">
    <property type="entry name" value="ALCOHOL DEHYDROGENASE 1-RELATED"/>
    <property type="match status" value="1"/>
</dbReference>
<evidence type="ECO:0000313" key="11">
    <source>
        <dbReference type="EMBL" id="KAA1397660.1"/>
    </source>
</evidence>
<name>A0A5M4FEN4_9ACTN</name>
<dbReference type="AlphaFoldDB" id="A0A5M4FEN4"/>
<dbReference type="EMBL" id="SDPQ02000002">
    <property type="protein sequence ID" value="KAA1397660.1"/>
    <property type="molecule type" value="Genomic_DNA"/>
</dbReference>
<dbReference type="GO" id="GO:0005737">
    <property type="term" value="C:cytoplasm"/>
    <property type="evidence" value="ECO:0007669"/>
    <property type="project" value="TreeGrafter"/>
</dbReference>
<keyword evidence="6" id="KW-0560">Oxidoreductase</keyword>
<dbReference type="Pfam" id="PF08240">
    <property type="entry name" value="ADH_N"/>
    <property type="match status" value="1"/>
</dbReference>
<dbReference type="InterPro" id="IPR002328">
    <property type="entry name" value="ADH_Zn_CS"/>
</dbReference>
<comment type="catalytic activity">
    <reaction evidence="7">
        <text>a secondary alcohol + NAD(+) = a ketone + NADH + H(+)</text>
        <dbReference type="Rhea" id="RHEA:10740"/>
        <dbReference type="ChEBI" id="CHEBI:15378"/>
        <dbReference type="ChEBI" id="CHEBI:17087"/>
        <dbReference type="ChEBI" id="CHEBI:35681"/>
        <dbReference type="ChEBI" id="CHEBI:57540"/>
        <dbReference type="ChEBI" id="CHEBI:57945"/>
        <dbReference type="EC" id="1.1.1.1"/>
    </reaction>
</comment>
<keyword evidence="5 9" id="KW-0862">Zinc</keyword>
<dbReference type="InterPro" id="IPR020843">
    <property type="entry name" value="ER"/>
</dbReference>
<dbReference type="Gene3D" id="3.40.50.720">
    <property type="entry name" value="NAD(P)-binding Rossmann-like Domain"/>
    <property type="match status" value="1"/>
</dbReference>
<evidence type="ECO:0000256" key="9">
    <source>
        <dbReference type="RuleBase" id="RU361277"/>
    </source>
</evidence>
<proteinExistence type="inferred from homology"/>
<evidence type="ECO:0000313" key="12">
    <source>
        <dbReference type="Proteomes" id="UP000380867"/>
    </source>
</evidence>
<gene>
    <name evidence="11" type="ORF">ESP70_009910</name>
</gene>
<dbReference type="SMART" id="SM00829">
    <property type="entry name" value="PKS_ER"/>
    <property type="match status" value="1"/>
</dbReference>
<protein>
    <recommendedName>
        <fullName evidence="3">alcohol dehydrogenase</fullName>
        <ecNumber evidence="3">1.1.1.1</ecNumber>
    </recommendedName>
</protein>
<evidence type="ECO:0000256" key="1">
    <source>
        <dbReference type="ARBA" id="ARBA00001947"/>
    </source>
</evidence>
<comment type="catalytic activity">
    <reaction evidence="8">
        <text>a primary alcohol + NAD(+) = an aldehyde + NADH + H(+)</text>
        <dbReference type="Rhea" id="RHEA:10736"/>
        <dbReference type="ChEBI" id="CHEBI:15378"/>
        <dbReference type="ChEBI" id="CHEBI:15734"/>
        <dbReference type="ChEBI" id="CHEBI:17478"/>
        <dbReference type="ChEBI" id="CHEBI:57540"/>
        <dbReference type="ChEBI" id="CHEBI:57945"/>
        <dbReference type="EC" id="1.1.1.1"/>
    </reaction>
</comment>
<comment type="similarity">
    <text evidence="2 9">Belongs to the zinc-containing alcohol dehydrogenase family.</text>
</comment>
<dbReference type="EC" id="1.1.1.1" evidence="3"/>
<keyword evidence="4 9" id="KW-0479">Metal-binding</keyword>
<evidence type="ECO:0000256" key="4">
    <source>
        <dbReference type="ARBA" id="ARBA00022723"/>
    </source>
</evidence>
<accession>A0A5M4FEN4</accession>
<evidence type="ECO:0000256" key="5">
    <source>
        <dbReference type="ARBA" id="ARBA00022833"/>
    </source>
</evidence>
<sequence>MPIPSSMRAVQLTAWESEPEIREVPVPRPGAGELLLRVDAAGLCHSDLHVMSCAPGTLPYDLPMTLGHEIAGTVVEVGDGVAASWLGRLAVVHGVWSCGTCHNCRRGQENHCLRLEGRVGFGLGRPGGLAEYVLVPAERQLVAADGMAATELAPLADAALTAHHAIRLHRDAIEGGTVLVIGAGGLGHLAVQILKQTTEAHTVAVDTRPAALEAAREHGAHTTGTTVADAVDQLESPLVDVVLDFVGADSTLSAGGAALAPGGRLIMVGGGGGSMTVAKGRDLPLGWHVNAPFWGPRQDLEAVVELARNGQIHADIEVVRFSDTLEAYQRLREGDVRGRIVVVPD</sequence>
<keyword evidence="12" id="KW-1185">Reference proteome</keyword>
<evidence type="ECO:0000259" key="10">
    <source>
        <dbReference type="SMART" id="SM00829"/>
    </source>
</evidence>
<dbReference type="Pfam" id="PF00107">
    <property type="entry name" value="ADH_zinc_N"/>
    <property type="match status" value="1"/>
</dbReference>
<dbReference type="GO" id="GO:0008270">
    <property type="term" value="F:zinc ion binding"/>
    <property type="evidence" value="ECO:0007669"/>
    <property type="project" value="InterPro"/>
</dbReference>
<dbReference type="SUPFAM" id="SSF50129">
    <property type="entry name" value="GroES-like"/>
    <property type="match status" value="1"/>
</dbReference>